<accession>A0A9N8ZT59</accession>
<dbReference type="AlphaFoldDB" id="A0A9N8ZT59"/>
<evidence type="ECO:0000313" key="2">
    <source>
        <dbReference type="Proteomes" id="UP000789405"/>
    </source>
</evidence>
<dbReference type="EMBL" id="CAJVPY010001082">
    <property type="protein sequence ID" value="CAG8506343.1"/>
    <property type="molecule type" value="Genomic_DNA"/>
</dbReference>
<comment type="caution">
    <text evidence="1">The sequence shown here is derived from an EMBL/GenBank/DDBJ whole genome shotgun (WGS) entry which is preliminary data.</text>
</comment>
<dbReference type="OrthoDB" id="2269275at2759"/>
<protein>
    <submittedName>
        <fullName evidence="1">23761_t:CDS:1</fullName>
    </submittedName>
</protein>
<dbReference type="Proteomes" id="UP000789405">
    <property type="component" value="Unassembled WGS sequence"/>
</dbReference>
<name>A0A9N8ZT59_9GLOM</name>
<feature type="non-terminal residue" evidence="1">
    <location>
        <position position="1"/>
    </location>
</feature>
<proteinExistence type="predicted"/>
<keyword evidence="2" id="KW-1185">Reference proteome</keyword>
<organism evidence="1 2">
    <name type="scientific">Dentiscutata erythropus</name>
    <dbReference type="NCBI Taxonomy" id="1348616"/>
    <lineage>
        <taxon>Eukaryota</taxon>
        <taxon>Fungi</taxon>
        <taxon>Fungi incertae sedis</taxon>
        <taxon>Mucoromycota</taxon>
        <taxon>Glomeromycotina</taxon>
        <taxon>Glomeromycetes</taxon>
        <taxon>Diversisporales</taxon>
        <taxon>Gigasporaceae</taxon>
        <taxon>Dentiscutata</taxon>
    </lineage>
</organism>
<evidence type="ECO:0000313" key="1">
    <source>
        <dbReference type="EMBL" id="CAG8506343.1"/>
    </source>
</evidence>
<reference evidence="1" key="1">
    <citation type="submission" date="2021-06" db="EMBL/GenBank/DDBJ databases">
        <authorList>
            <person name="Kallberg Y."/>
            <person name="Tangrot J."/>
            <person name="Rosling A."/>
        </authorList>
    </citation>
    <scope>NUCLEOTIDE SEQUENCE</scope>
    <source>
        <strain evidence="1">MA453B</strain>
    </source>
</reference>
<sequence>ANITPKIPPADGQELVDNILRRIEVLLGDLPQAQIMARERTIKAQKCQKECHDQRYPIESYFIGDKLWRSLGLGQCE</sequence>
<gene>
    <name evidence="1" type="ORF">DERYTH_LOCUS3158</name>
</gene>